<reference evidence="4 5" key="1">
    <citation type="submission" date="2006-02" db="EMBL/GenBank/DDBJ databases">
        <authorList>
            <person name="Pinhassi J."/>
            <person name="Pedros-Alio C."/>
            <person name="Ferriera S."/>
            <person name="Johnson J."/>
            <person name="Kravitz S."/>
            <person name="Halpern A."/>
            <person name="Remington K."/>
            <person name="Beeson K."/>
            <person name="Tran B."/>
            <person name="Rogers Y.-H."/>
            <person name="Friedman R."/>
            <person name="Venter J.C."/>
        </authorList>
    </citation>
    <scope>NUCLEOTIDE SEQUENCE [LARGE SCALE GENOMIC DNA]</scope>
    <source>
        <strain evidence="4 5">MED297</strain>
    </source>
</reference>
<comment type="caution">
    <text evidence="4">The sequence shown here is derived from an EMBL/GenBank/DDBJ whole genome shotgun (WGS) entry which is preliminary data.</text>
</comment>
<keyword evidence="1 2" id="KW-0238">DNA-binding</keyword>
<dbReference type="GO" id="GO:0000976">
    <property type="term" value="F:transcription cis-regulatory region binding"/>
    <property type="evidence" value="ECO:0007669"/>
    <property type="project" value="TreeGrafter"/>
</dbReference>
<feature type="domain" description="HTH tetR-type" evidence="3">
    <location>
        <begin position="17"/>
        <end position="77"/>
    </location>
</feature>
<evidence type="ECO:0000313" key="5">
    <source>
        <dbReference type="Proteomes" id="UP000005953"/>
    </source>
</evidence>
<protein>
    <submittedName>
        <fullName evidence="4">HTH transcriptional regulator TetR family protein</fullName>
    </submittedName>
</protein>
<sequence length="224" mass="26257">MKTCSSWQRARRDDQIEQREAQILQAASDLFDQFRYDDITLARIAKAAGFTRSNLYRYFPTREDVFLTLMSRDMDDWVDKVTQLMSHSDLDAESFVDHWMPVILSNPRMMRFYELLAGVFEQKASAERLLAFKQRLHEQMAVIIDQLLMQNLFASSDGASRFLVSHLAFVSGLYPKLHVSDHYRSLMESAGYEDSTDEYRLLMIEGVQAFYDRYRNDDRPSMAQ</sequence>
<evidence type="ECO:0000313" key="4">
    <source>
        <dbReference type="EMBL" id="EAR11454.1"/>
    </source>
</evidence>
<dbReference type="Pfam" id="PF17929">
    <property type="entry name" value="TetR_C_34"/>
    <property type="match status" value="1"/>
</dbReference>
<dbReference type="PRINTS" id="PR00455">
    <property type="entry name" value="HTHTETR"/>
</dbReference>
<organism evidence="4 5">
    <name type="scientific">Reinekea blandensis MED297</name>
    <dbReference type="NCBI Taxonomy" id="314283"/>
    <lineage>
        <taxon>Bacteria</taxon>
        <taxon>Pseudomonadati</taxon>
        <taxon>Pseudomonadota</taxon>
        <taxon>Gammaproteobacteria</taxon>
        <taxon>Oceanospirillales</taxon>
        <taxon>Saccharospirillaceae</taxon>
        <taxon>Reinekea</taxon>
    </lineage>
</organism>
<dbReference type="HOGENOM" id="CLU_092792_1_0_6"/>
<dbReference type="EMBL" id="AAOE01000001">
    <property type="protein sequence ID" value="EAR11454.1"/>
    <property type="molecule type" value="Genomic_DNA"/>
</dbReference>
<evidence type="ECO:0000256" key="2">
    <source>
        <dbReference type="PROSITE-ProRule" id="PRU00335"/>
    </source>
</evidence>
<dbReference type="InterPro" id="IPR009057">
    <property type="entry name" value="Homeodomain-like_sf"/>
</dbReference>
<proteinExistence type="predicted"/>
<dbReference type="PANTHER" id="PTHR30055">
    <property type="entry name" value="HTH-TYPE TRANSCRIPTIONAL REGULATOR RUTR"/>
    <property type="match status" value="1"/>
</dbReference>
<gene>
    <name evidence="4" type="ORF">MED297_21242</name>
</gene>
<dbReference type="AlphaFoldDB" id="A4BA03"/>
<dbReference type="InterPro" id="IPR050109">
    <property type="entry name" value="HTH-type_TetR-like_transc_reg"/>
</dbReference>
<keyword evidence="5" id="KW-1185">Reference proteome</keyword>
<name>A4BA03_9GAMM</name>
<dbReference type="STRING" id="314283.MED297_21242"/>
<dbReference type="InterPro" id="IPR001647">
    <property type="entry name" value="HTH_TetR"/>
</dbReference>
<dbReference type="Proteomes" id="UP000005953">
    <property type="component" value="Unassembled WGS sequence"/>
</dbReference>
<dbReference type="PANTHER" id="PTHR30055:SF178">
    <property type="entry name" value="POSSIBLE TRANSCRIPTIONAL REGULATORY PROTEIN"/>
    <property type="match status" value="1"/>
</dbReference>
<dbReference type="GO" id="GO:0003700">
    <property type="term" value="F:DNA-binding transcription factor activity"/>
    <property type="evidence" value="ECO:0007669"/>
    <property type="project" value="TreeGrafter"/>
</dbReference>
<dbReference type="SUPFAM" id="SSF46689">
    <property type="entry name" value="Homeodomain-like"/>
    <property type="match status" value="1"/>
</dbReference>
<feature type="DNA-binding region" description="H-T-H motif" evidence="2">
    <location>
        <begin position="40"/>
        <end position="59"/>
    </location>
</feature>
<dbReference type="Pfam" id="PF00440">
    <property type="entry name" value="TetR_N"/>
    <property type="match status" value="1"/>
</dbReference>
<dbReference type="Gene3D" id="1.10.357.10">
    <property type="entry name" value="Tetracycline Repressor, domain 2"/>
    <property type="match status" value="1"/>
</dbReference>
<dbReference type="PROSITE" id="PS50977">
    <property type="entry name" value="HTH_TETR_2"/>
    <property type="match status" value="1"/>
</dbReference>
<accession>A4BA03</accession>
<evidence type="ECO:0000256" key="1">
    <source>
        <dbReference type="ARBA" id="ARBA00023125"/>
    </source>
</evidence>
<dbReference type="InterPro" id="IPR041483">
    <property type="entry name" value="TetR_C_34"/>
</dbReference>
<evidence type="ECO:0000259" key="3">
    <source>
        <dbReference type="PROSITE" id="PS50977"/>
    </source>
</evidence>
<dbReference type="RefSeq" id="WP_008045121.1">
    <property type="nucleotide sequence ID" value="NZ_CH724151.1"/>
</dbReference>
<dbReference type="OrthoDB" id="63332at2"/>